<gene>
    <name evidence="8" type="ORF">C9I57_29505</name>
</gene>
<dbReference type="Pfam" id="PF05995">
    <property type="entry name" value="CDO_I"/>
    <property type="match status" value="1"/>
</dbReference>
<organism evidence="8 9">
    <name type="scientific">Trinickia symbiotica</name>
    <dbReference type="NCBI Taxonomy" id="863227"/>
    <lineage>
        <taxon>Bacteria</taxon>
        <taxon>Pseudomonadati</taxon>
        <taxon>Pseudomonadota</taxon>
        <taxon>Betaproteobacteria</taxon>
        <taxon>Burkholderiales</taxon>
        <taxon>Burkholderiaceae</taxon>
        <taxon>Trinickia</taxon>
    </lineage>
</organism>
<keyword evidence="5 7" id="KW-0408">Iron</keyword>
<name>A0A2T3XL10_9BURK</name>
<protein>
    <submittedName>
        <fullName evidence="8">Cysteine dioxygenase</fullName>
    </submittedName>
</protein>
<dbReference type="PANTHER" id="PTHR12918">
    <property type="entry name" value="CYSTEINE DIOXYGENASE"/>
    <property type="match status" value="1"/>
</dbReference>
<dbReference type="PANTHER" id="PTHR12918:SF1">
    <property type="entry name" value="CYSTEINE DIOXYGENASE TYPE 1"/>
    <property type="match status" value="1"/>
</dbReference>
<dbReference type="GO" id="GO:0017172">
    <property type="term" value="F:cysteine dioxygenase activity"/>
    <property type="evidence" value="ECO:0007669"/>
    <property type="project" value="TreeGrafter"/>
</dbReference>
<dbReference type="GO" id="GO:0008198">
    <property type="term" value="F:ferrous iron binding"/>
    <property type="evidence" value="ECO:0007669"/>
    <property type="project" value="TreeGrafter"/>
</dbReference>
<dbReference type="EMBL" id="PYUC01000022">
    <property type="protein sequence ID" value="PTB17205.1"/>
    <property type="molecule type" value="Genomic_DNA"/>
</dbReference>
<dbReference type="InterPro" id="IPR014710">
    <property type="entry name" value="RmlC-like_jellyroll"/>
</dbReference>
<dbReference type="InterPro" id="IPR010300">
    <property type="entry name" value="CDO_1"/>
</dbReference>
<evidence type="ECO:0000256" key="7">
    <source>
        <dbReference type="PIRSR" id="PIRSR610300-51"/>
    </source>
</evidence>
<sequence>MSHEQQNHLLSPAARGTHVVFRRGAGPVLDRFAIGTHRGDGVAQDGVAQLCDALDAAFEACGAAADPSHCPAFVLGVRAAIAEAAANETLLAPAQCEGSSECYRRHLLAADASGRYAVVALVWHPGQASPVHGHHAWCGYAVLSGTLTETLYQWDESLGSAKPVRTHARAPGAVSYTRAGLGGIHRLGNAGPARAISLHVYGVAGDEVSTRVNDVVRVL</sequence>
<keyword evidence="2 7" id="KW-0479">Metal-binding</keyword>
<reference evidence="8 9" key="1">
    <citation type="submission" date="2018-03" db="EMBL/GenBank/DDBJ databases">
        <title>Whole genome analyses suggest that Burkholderia sensu lato contains two further novel genera in the rhizoxinica-symbiotica group Mycetohabitans gen. nov., and Trinickia gen. nov.: implications for the evolution of diazotrophy and nodulation in the Burkholderiaceae.</title>
        <authorList>
            <person name="Estrada De Los Santos P."/>
            <person name="Palmer M."/>
            <person name="Chavez-Ramirez B."/>
            <person name="Steenkamp E.T."/>
            <person name="Hirsch A.M."/>
            <person name="Manyaka P."/>
            <person name="Maluk M."/>
            <person name="Lafos M."/>
            <person name="Crook M."/>
            <person name="Gross E."/>
            <person name="Simon M.F."/>
            <person name="Bueno Dos Reis Junior F."/>
            <person name="Poole P.S."/>
            <person name="Venter S.N."/>
            <person name="James E.K."/>
        </authorList>
    </citation>
    <scope>NUCLEOTIDE SEQUENCE [LARGE SCALE GENOMIC DNA]</scope>
    <source>
        <strain evidence="8 9">JPY-366</strain>
    </source>
</reference>
<dbReference type="GO" id="GO:0019448">
    <property type="term" value="P:L-cysteine catabolic process"/>
    <property type="evidence" value="ECO:0007669"/>
    <property type="project" value="TreeGrafter"/>
</dbReference>
<evidence type="ECO:0000256" key="5">
    <source>
        <dbReference type="ARBA" id="ARBA00023004"/>
    </source>
</evidence>
<evidence type="ECO:0000256" key="4">
    <source>
        <dbReference type="ARBA" id="ARBA00023002"/>
    </source>
</evidence>
<comment type="similarity">
    <text evidence="1">Belongs to the cysteine dioxygenase family.</text>
</comment>
<dbReference type="Gene3D" id="2.60.120.10">
    <property type="entry name" value="Jelly Rolls"/>
    <property type="match status" value="1"/>
</dbReference>
<feature type="cross-link" description="3'-(S-cysteinyl)-tyrosine (Cys-Tyr)" evidence="6">
    <location>
        <begin position="138"/>
        <end position="201"/>
    </location>
</feature>
<proteinExistence type="inferred from homology"/>
<dbReference type="SUPFAM" id="SSF51182">
    <property type="entry name" value="RmlC-like cupins"/>
    <property type="match status" value="1"/>
</dbReference>
<comment type="caution">
    <text evidence="8">The sequence shown here is derived from an EMBL/GenBank/DDBJ whole genome shotgun (WGS) entry which is preliminary data.</text>
</comment>
<dbReference type="Proteomes" id="UP000240638">
    <property type="component" value="Unassembled WGS sequence"/>
</dbReference>
<dbReference type="InterPro" id="IPR011051">
    <property type="entry name" value="RmlC_Cupin_sf"/>
</dbReference>
<evidence type="ECO:0000256" key="3">
    <source>
        <dbReference type="ARBA" id="ARBA00022964"/>
    </source>
</evidence>
<dbReference type="CDD" id="cd10548">
    <property type="entry name" value="cupin_CDO"/>
    <property type="match status" value="1"/>
</dbReference>
<evidence type="ECO:0000313" key="8">
    <source>
        <dbReference type="EMBL" id="PTB17205.1"/>
    </source>
</evidence>
<feature type="binding site" evidence="7">
    <location>
        <position position="185"/>
    </location>
    <ligand>
        <name>Fe cation</name>
        <dbReference type="ChEBI" id="CHEBI:24875"/>
        <note>catalytic</note>
    </ligand>
</feature>
<keyword evidence="6" id="KW-0883">Thioether bond</keyword>
<evidence type="ECO:0000256" key="6">
    <source>
        <dbReference type="PIRSR" id="PIRSR610300-50"/>
    </source>
</evidence>
<evidence type="ECO:0000313" key="9">
    <source>
        <dbReference type="Proteomes" id="UP000240638"/>
    </source>
</evidence>
<evidence type="ECO:0000256" key="1">
    <source>
        <dbReference type="ARBA" id="ARBA00006622"/>
    </source>
</evidence>
<keyword evidence="4" id="KW-0560">Oxidoreductase</keyword>
<keyword evidence="3 8" id="KW-0223">Dioxygenase</keyword>
<feature type="binding site" evidence="7">
    <location>
        <position position="132"/>
    </location>
    <ligand>
        <name>Fe cation</name>
        <dbReference type="ChEBI" id="CHEBI:24875"/>
        <note>catalytic</note>
    </ligand>
</feature>
<evidence type="ECO:0000256" key="2">
    <source>
        <dbReference type="ARBA" id="ARBA00022723"/>
    </source>
</evidence>
<accession>A0A2T3XL10</accession>
<dbReference type="AlphaFoldDB" id="A0A2T3XL10"/>
<feature type="binding site" evidence="7">
    <location>
        <position position="134"/>
    </location>
    <ligand>
        <name>Fe cation</name>
        <dbReference type="ChEBI" id="CHEBI:24875"/>
        <note>catalytic</note>
    </ligand>
</feature>